<organism evidence="1 2">
    <name type="scientific">Dothistroma septosporum (strain NZE10 / CBS 128990)</name>
    <name type="common">Red band needle blight fungus</name>
    <name type="synonym">Mycosphaerella pini</name>
    <dbReference type="NCBI Taxonomy" id="675120"/>
    <lineage>
        <taxon>Eukaryota</taxon>
        <taxon>Fungi</taxon>
        <taxon>Dikarya</taxon>
        <taxon>Ascomycota</taxon>
        <taxon>Pezizomycotina</taxon>
        <taxon>Dothideomycetes</taxon>
        <taxon>Dothideomycetidae</taxon>
        <taxon>Mycosphaerellales</taxon>
        <taxon>Mycosphaerellaceae</taxon>
        <taxon>Dothistroma</taxon>
    </lineage>
</organism>
<proteinExistence type="predicted"/>
<dbReference type="OrthoDB" id="3634448at2759"/>
<dbReference type="HOGENOM" id="CLU_1396289_0_0_1"/>
<gene>
    <name evidence="1" type="ORF">DOTSEDRAFT_27409</name>
</gene>
<dbReference type="Proteomes" id="UP000016933">
    <property type="component" value="Unassembled WGS sequence"/>
</dbReference>
<evidence type="ECO:0000313" key="2">
    <source>
        <dbReference type="Proteomes" id="UP000016933"/>
    </source>
</evidence>
<reference evidence="2" key="1">
    <citation type="journal article" date="2012" name="PLoS Genet.">
        <title>The genomes of the fungal plant pathogens Cladosporium fulvum and Dothistroma septosporum reveal adaptation to different hosts and lifestyles but also signatures of common ancestry.</title>
        <authorList>
            <person name="de Wit P.J.G.M."/>
            <person name="van der Burgt A."/>
            <person name="Oekmen B."/>
            <person name="Stergiopoulos I."/>
            <person name="Abd-Elsalam K.A."/>
            <person name="Aerts A.L."/>
            <person name="Bahkali A.H."/>
            <person name="Beenen H.G."/>
            <person name="Chettri P."/>
            <person name="Cox M.P."/>
            <person name="Datema E."/>
            <person name="de Vries R.P."/>
            <person name="Dhillon B."/>
            <person name="Ganley A.R."/>
            <person name="Griffiths S.A."/>
            <person name="Guo Y."/>
            <person name="Hamelin R.C."/>
            <person name="Henrissat B."/>
            <person name="Kabir M.S."/>
            <person name="Jashni M.K."/>
            <person name="Kema G."/>
            <person name="Klaubauf S."/>
            <person name="Lapidus A."/>
            <person name="Levasseur A."/>
            <person name="Lindquist E."/>
            <person name="Mehrabi R."/>
            <person name="Ohm R.A."/>
            <person name="Owen T.J."/>
            <person name="Salamov A."/>
            <person name="Schwelm A."/>
            <person name="Schijlen E."/>
            <person name="Sun H."/>
            <person name="van den Burg H.A."/>
            <person name="van Ham R.C.H.J."/>
            <person name="Zhang S."/>
            <person name="Goodwin S.B."/>
            <person name="Grigoriev I.V."/>
            <person name="Collemare J."/>
            <person name="Bradshaw R.E."/>
        </authorList>
    </citation>
    <scope>NUCLEOTIDE SEQUENCE [LARGE SCALE GENOMIC DNA]</scope>
    <source>
        <strain evidence="2">NZE10 / CBS 128990</strain>
    </source>
</reference>
<dbReference type="OMA" id="RYYTHTI"/>
<name>N1PFC8_DOTSN</name>
<reference evidence="1 2" key="2">
    <citation type="journal article" date="2012" name="PLoS Pathog.">
        <title>Diverse lifestyles and strategies of plant pathogenesis encoded in the genomes of eighteen Dothideomycetes fungi.</title>
        <authorList>
            <person name="Ohm R.A."/>
            <person name="Feau N."/>
            <person name="Henrissat B."/>
            <person name="Schoch C.L."/>
            <person name="Horwitz B.A."/>
            <person name="Barry K.W."/>
            <person name="Condon B.J."/>
            <person name="Copeland A.C."/>
            <person name="Dhillon B."/>
            <person name="Glaser F."/>
            <person name="Hesse C.N."/>
            <person name="Kosti I."/>
            <person name="LaButti K."/>
            <person name="Lindquist E.A."/>
            <person name="Lucas S."/>
            <person name="Salamov A.A."/>
            <person name="Bradshaw R.E."/>
            <person name="Ciuffetti L."/>
            <person name="Hamelin R.C."/>
            <person name="Kema G.H.J."/>
            <person name="Lawrence C."/>
            <person name="Scott J.A."/>
            <person name="Spatafora J.W."/>
            <person name="Turgeon B.G."/>
            <person name="de Wit P.J.G.M."/>
            <person name="Zhong S."/>
            <person name="Goodwin S.B."/>
            <person name="Grigoriev I.V."/>
        </authorList>
    </citation>
    <scope>NUCLEOTIDE SEQUENCE [LARGE SCALE GENOMIC DNA]</scope>
    <source>
        <strain evidence="2">NZE10 / CBS 128990</strain>
    </source>
</reference>
<evidence type="ECO:0000313" key="1">
    <source>
        <dbReference type="EMBL" id="EME40804.1"/>
    </source>
</evidence>
<dbReference type="AlphaFoldDB" id="N1PFC8"/>
<sequence>MSARNMNEIQGRIQGMAQELRDMIFDFVLTVDMPDDNNITIDEDYEPPVQLQINSATRKSIGQRYYTHTIFTFLNFYDGEALCMSWIDSLSPENQQQLNQVRLAYPRPHRISDYIGTPFQQLRHLYMSMYRVSYYLSRDVKFKVARMGELLHVNVERTRRTGQREVLWLPVGIPGVGREDMWKYVVAVVLEDAEV</sequence>
<protein>
    <submittedName>
        <fullName evidence="1">Uncharacterized protein</fullName>
    </submittedName>
</protein>
<dbReference type="EMBL" id="KB446543">
    <property type="protein sequence ID" value="EME40804.1"/>
    <property type="molecule type" value="Genomic_DNA"/>
</dbReference>
<accession>N1PFC8</accession>
<dbReference type="eggNOG" id="ENOG502RHG2">
    <property type="taxonomic scope" value="Eukaryota"/>
</dbReference>
<keyword evidence="2" id="KW-1185">Reference proteome</keyword>